<gene>
    <name evidence="2" type="ORF">KIPB_014004</name>
</gene>
<evidence type="ECO:0000256" key="1">
    <source>
        <dbReference type="SAM" id="Coils"/>
    </source>
</evidence>
<proteinExistence type="predicted"/>
<dbReference type="Proteomes" id="UP000265618">
    <property type="component" value="Unassembled WGS sequence"/>
</dbReference>
<sequence>AVATTKEANARFQAAKQKVAAAERKLSMAKVRADHARDALKALTGQ</sequence>
<evidence type="ECO:0000313" key="3">
    <source>
        <dbReference type="Proteomes" id="UP000265618"/>
    </source>
</evidence>
<name>A0A391NSQ9_9EUKA</name>
<dbReference type="EMBL" id="BDIP01006962">
    <property type="protein sequence ID" value="GCA64344.1"/>
    <property type="molecule type" value="Genomic_DNA"/>
</dbReference>
<accession>A0A391NSQ9</accession>
<feature type="non-terminal residue" evidence="2">
    <location>
        <position position="1"/>
    </location>
</feature>
<organism evidence="2 3">
    <name type="scientific">Kipferlia bialata</name>
    <dbReference type="NCBI Taxonomy" id="797122"/>
    <lineage>
        <taxon>Eukaryota</taxon>
        <taxon>Metamonada</taxon>
        <taxon>Carpediemonas-like organisms</taxon>
        <taxon>Kipferlia</taxon>
    </lineage>
</organism>
<keyword evidence="1" id="KW-0175">Coiled coil</keyword>
<evidence type="ECO:0000313" key="2">
    <source>
        <dbReference type="EMBL" id="GCA64344.1"/>
    </source>
</evidence>
<feature type="coiled-coil region" evidence="1">
    <location>
        <begin position="5"/>
        <end position="32"/>
    </location>
</feature>
<keyword evidence="3" id="KW-1185">Reference proteome</keyword>
<comment type="caution">
    <text evidence="2">The sequence shown here is derived from an EMBL/GenBank/DDBJ whole genome shotgun (WGS) entry which is preliminary data.</text>
</comment>
<reference evidence="2 3" key="1">
    <citation type="journal article" date="2018" name="PLoS ONE">
        <title>The draft genome of Kipferlia bialata reveals reductive genome evolution in fornicate parasites.</title>
        <authorList>
            <person name="Tanifuji G."/>
            <person name="Takabayashi S."/>
            <person name="Kume K."/>
            <person name="Takagi M."/>
            <person name="Nakayama T."/>
            <person name="Kamikawa R."/>
            <person name="Inagaki Y."/>
            <person name="Hashimoto T."/>
        </authorList>
    </citation>
    <scope>NUCLEOTIDE SEQUENCE [LARGE SCALE GENOMIC DNA]</scope>
    <source>
        <strain evidence="2">NY0173</strain>
    </source>
</reference>
<dbReference type="AlphaFoldDB" id="A0A391NSQ9"/>
<protein>
    <submittedName>
        <fullName evidence="2">Uncharacterized protein</fullName>
    </submittedName>
</protein>